<evidence type="ECO:0000313" key="7">
    <source>
        <dbReference type="EMBL" id="KAF4618803.1"/>
    </source>
</evidence>
<dbReference type="InterPro" id="IPR031717">
    <property type="entry name" value="ODO-1/KGD_C"/>
</dbReference>
<dbReference type="GO" id="GO:0030976">
    <property type="term" value="F:thiamine pyrophosphate binding"/>
    <property type="evidence" value="ECO:0007669"/>
    <property type="project" value="InterPro"/>
</dbReference>
<feature type="compositionally biased region" description="Basic residues" evidence="5">
    <location>
        <begin position="397"/>
        <end position="414"/>
    </location>
</feature>
<dbReference type="Pfam" id="PF00676">
    <property type="entry name" value="E1_dh"/>
    <property type="match status" value="1"/>
</dbReference>
<dbReference type="InterPro" id="IPR005475">
    <property type="entry name" value="Transketolase-like_Pyr-bd"/>
</dbReference>
<evidence type="ECO:0000256" key="1">
    <source>
        <dbReference type="ARBA" id="ARBA00001964"/>
    </source>
</evidence>
<dbReference type="InterPro" id="IPR011603">
    <property type="entry name" value="2oxoglutarate_DH_E1"/>
</dbReference>
<feature type="region of interest" description="Disordered" evidence="5">
    <location>
        <begin position="676"/>
        <end position="717"/>
    </location>
</feature>
<dbReference type="Gene3D" id="3.40.50.12470">
    <property type="match status" value="1"/>
</dbReference>
<dbReference type="InterPro" id="IPR042179">
    <property type="entry name" value="KGD_C_sf"/>
</dbReference>
<comment type="caution">
    <text evidence="7">The sequence shown here is derived from an EMBL/GenBank/DDBJ whole genome shotgun (WGS) entry which is preliminary data.</text>
</comment>
<gene>
    <name evidence="7" type="ORF">D9613_009715</name>
</gene>
<dbReference type="Gene3D" id="3.40.50.11610">
    <property type="entry name" value="Multifunctional 2-oxoglutarate metabolism enzyme, C-terminal domain"/>
    <property type="match status" value="1"/>
</dbReference>
<feature type="compositionally biased region" description="Polar residues" evidence="5">
    <location>
        <begin position="425"/>
        <end position="439"/>
    </location>
</feature>
<dbReference type="EMBL" id="JAACJL010000017">
    <property type="protein sequence ID" value="KAF4618803.1"/>
    <property type="molecule type" value="Genomic_DNA"/>
</dbReference>
<sequence>MIPDANYAVYDGSYPNTGWVVQDATGVYDSGVQQVDRGMVQLQAGYEGYNAQQGYGFHDGYGVGEIDVEKTPTVAPMTMPVSYPTSGQQYAQYQVQEQHYGAYQANQDVPNFQLSGLNEGFQDPNYLFAQNFQSFEAAMMEMDPTPIEPLNAAYQEYQNQVANWNNVYSYTSLEQPAQPPFESPHYEQTPQMPDYGYWTQSPPAFFMDAPPVSLQMETFIPAFNNATMNDGTYLDQQVYQFFDSGNNPSIYFDKAVTEQTYDDLIADLDSDATYLDQPQAGQSFDAGNITGEDYIDDDTAAMEEEYQAPATISAEDQNDNAQQQLETQGFYEIPRDENNAHLLATRGFHEIQPPVTTANASQPASSDVQAMDEADTPRPASAPARASAPSPSPAPARKAKSKSKKRPVKKKTQRRTAPEPRAQAQAPSTTVVQSDTPSSDAVVVVHNPNMRLAKLLRRLPKEVHLEICKYLGRKEFWKWSLVSMHIYRQTMCNRSFWCQILSQVCKQNAVPYSFYPLEPNAYWGIARLLAEWPLRWRWILRKFPKGEVPPPDCVRFFNCQMDKPGEAPRKLIKSSYSMRLVPGGRYLVVGDSRRMAIWDLGMGAGTQSVCLGAVEHDVPKGMNDRRRTVLEIWPSTMIGDFRILVFLPKSGKEKIDENYHDIGTYQMYDVHFPGSRRRKRKRKSRDQLTEAERKEREKEEEEKAKKGKKVKRWKPPKDKSKDVFSIFRTAEAFQEPQMGQYAVMGDLFATLVEDSNVVTVQNIVSGTQERVHISKPWGRVERIMFREPQSIGMAFILIVTMHEVKAYALSAEVFDSRYFYGLISPGPSQFGAQYTVYTNFLWQIQDDATDGEVYEPAELDFPPRWYETATRPLIIDVTCLTKKAKGKIHEGQRRWRYELVLELSPATLRLSGHVKLLRTLYSGHSVPLRNYGYSDNFIFLAGDKSGAPIVSFALATEDPELKIERQKMRKEIWSATMFPKKTPTTLMTRIVKNKVGMTSSPHFLDTDAQLANRAQNATLLRYVDSMRTHGHRAAKIDPLDLIQREEVAALSPERYGLTEENKEYNVNGILWTKRVGEAGDAEEFWSLKKIREHLRSIYVGNIAYEYMHSPSKTERLWFSHLLESQSLPSPQDTPLVQIDKEKKRRIHELLARSEVFDNFLQLKFPNLKRYGLEGGESMLPALDSLFSTASQAGVQHVILAMPHRGRLNLLTDLLKYSPTALFHKIKGGYEIPEELGAEGDVLSHLVSSPSLTYPGSSHPIKVSLLPNPSHLEAVNPVALGKTRAKQFSLLKTSPEDCKLGDRVMCVQLHGDASFTGQGVVMEGMGLSNLPHFTSGGSVHLVVDNNIGYTTPASNARSSLYCSDVGKMINAPVLHVNGDHPEEDGGKHNELDLPGITSPLMYEKIAARKSVPQLYEQKLVTEDILTPADIENVRKSYKAHLDAELAKVSSYAPSASMLQDQWSGMVWPASAEAKHDPDTGVDRTVLQQVGRASVAVPEGFEIHPKLHRHVKNRLQSIESGKGLDFATAEALAFGSLMLEGNDVRISGQDVGRGTFSHRHAMLVNQKTEGVIVPLNDELKADGKLELANSSLSEMAVLGFEIGASWERPSLLPIWEAQFGDFFNGAQIMIDTFVSSAETKWLKQSGIVMMLPHGLDGAGPEHSSSRIERMLQLTNDRYDVNAERTNINMHVAFPTTPAQYFHLLRRQMQRNYRKPLILAGPKGLLRLSAASSTLSDIESGTSFQPVIADPVVDKSKAQRIVLLTGKIYYELIKERQTRGLDDSVAFVRVEELAPFPFEQLESVLAEYPNASEFAWLQEEPRNQGAYSHVKDRIGSVLEKMGRDQKLVYMGRKESPLPAPGVGRLYQVQQKAVIEAAFAGL</sequence>
<feature type="region of interest" description="Disordered" evidence="5">
    <location>
        <begin position="356"/>
        <end position="439"/>
    </location>
</feature>
<evidence type="ECO:0000256" key="5">
    <source>
        <dbReference type="SAM" id="MobiDB-lite"/>
    </source>
</evidence>
<evidence type="ECO:0000259" key="6">
    <source>
        <dbReference type="SMART" id="SM00861"/>
    </source>
</evidence>
<dbReference type="SMART" id="SM00861">
    <property type="entry name" value="Transket_pyr"/>
    <property type="match status" value="1"/>
</dbReference>
<feature type="compositionally biased region" description="Low complexity" evidence="5">
    <location>
        <begin position="377"/>
        <end position="389"/>
    </location>
</feature>
<reference evidence="7 8" key="1">
    <citation type="submission" date="2019-12" db="EMBL/GenBank/DDBJ databases">
        <authorList>
            <person name="Floudas D."/>
            <person name="Bentzer J."/>
            <person name="Ahren D."/>
            <person name="Johansson T."/>
            <person name="Persson P."/>
            <person name="Tunlid A."/>
        </authorList>
    </citation>
    <scope>NUCLEOTIDE SEQUENCE [LARGE SCALE GENOMIC DNA]</scope>
    <source>
        <strain evidence="7 8">CBS 102.39</strain>
    </source>
</reference>
<comment type="similarity">
    <text evidence="2">Belongs to the alpha-ketoglutarate dehydrogenase family.</text>
</comment>
<feature type="compositionally biased region" description="Polar residues" evidence="5">
    <location>
        <begin position="356"/>
        <end position="368"/>
    </location>
</feature>
<keyword evidence="4" id="KW-0786">Thiamine pyrophosphate</keyword>
<dbReference type="PANTHER" id="PTHR23152:SF4">
    <property type="entry name" value="2-OXOADIPATE DEHYDROGENASE COMPLEX COMPONENT E1"/>
    <property type="match status" value="1"/>
</dbReference>
<dbReference type="Pfam" id="PF02779">
    <property type="entry name" value="Transket_pyr"/>
    <property type="match status" value="1"/>
</dbReference>
<feature type="domain" description="Transketolase-like pyrimidine-binding" evidence="6">
    <location>
        <begin position="1522"/>
        <end position="1725"/>
    </location>
</feature>
<comment type="cofactor">
    <cofactor evidence="1">
        <name>thiamine diphosphate</name>
        <dbReference type="ChEBI" id="CHEBI:58937"/>
    </cofactor>
</comment>
<dbReference type="GO" id="GO:0006091">
    <property type="term" value="P:generation of precursor metabolites and energy"/>
    <property type="evidence" value="ECO:0007669"/>
    <property type="project" value="UniProtKB-ARBA"/>
</dbReference>
<dbReference type="InterPro" id="IPR029061">
    <property type="entry name" value="THDP-binding"/>
</dbReference>
<organism evidence="7 8">
    <name type="scientific">Agrocybe pediades</name>
    <dbReference type="NCBI Taxonomy" id="84607"/>
    <lineage>
        <taxon>Eukaryota</taxon>
        <taxon>Fungi</taxon>
        <taxon>Dikarya</taxon>
        <taxon>Basidiomycota</taxon>
        <taxon>Agaricomycotina</taxon>
        <taxon>Agaricomycetes</taxon>
        <taxon>Agaricomycetidae</taxon>
        <taxon>Agaricales</taxon>
        <taxon>Agaricineae</taxon>
        <taxon>Strophariaceae</taxon>
        <taxon>Agrocybe</taxon>
    </lineage>
</organism>
<dbReference type="Proteomes" id="UP000521872">
    <property type="component" value="Unassembled WGS sequence"/>
</dbReference>
<accession>A0A8H4QX55</accession>
<feature type="compositionally biased region" description="Basic and acidic residues" evidence="5">
    <location>
        <begin position="685"/>
        <end position="704"/>
    </location>
</feature>
<protein>
    <recommendedName>
        <fullName evidence="6">Transketolase-like pyrimidine-binding domain-containing protein</fullName>
    </recommendedName>
</protein>
<dbReference type="Gene3D" id="3.40.50.970">
    <property type="match status" value="2"/>
</dbReference>
<evidence type="ECO:0000256" key="4">
    <source>
        <dbReference type="ARBA" id="ARBA00023052"/>
    </source>
</evidence>
<keyword evidence="8" id="KW-1185">Reference proteome</keyword>
<feature type="compositionally biased region" description="Basic residues" evidence="5">
    <location>
        <begin position="705"/>
        <end position="714"/>
    </location>
</feature>
<dbReference type="PANTHER" id="PTHR23152">
    <property type="entry name" value="2-OXOGLUTARATE DEHYDROGENASE"/>
    <property type="match status" value="1"/>
</dbReference>
<dbReference type="SUPFAM" id="SSF52518">
    <property type="entry name" value="Thiamin diphosphate-binding fold (THDP-binding)"/>
    <property type="match status" value="2"/>
</dbReference>
<evidence type="ECO:0000256" key="2">
    <source>
        <dbReference type="ARBA" id="ARBA00006936"/>
    </source>
</evidence>
<name>A0A8H4QX55_9AGAR</name>
<dbReference type="GO" id="GO:0016624">
    <property type="term" value="F:oxidoreductase activity, acting on the aldehyde or oxo group of donors, disulfide as acceptor"/>
    <property type="evidence" value="ECO:0007669"/>
    <property type="project" value="InterPro"/>
</dbReference>
<dbReference type="Pfam" id="PF16870">
    <property type="entry name" value="OxoGdeHyase_C"/>
    <property type="match status" value="1"/>
</dbReference>
<dbReference type="Gene3D" id="1.10.287.1150">
    <property type="entry name" value="TPP helical domain"/>
    <property type="match status" value="1"/>
</dbReference>
<proteinExistence type="inferred from homology"/>
<keyword evidence="3" id="KW-0560">Oxidoreductase</keyword>
<dbReference type="InterPro" id="IPR001017">
    <property type="entry name" value="DH_E1"/>
</dbReference>
<evidence type="ECO:0000256" key="3">
    <source>
        <dbReference type="ARBA" id="ARBA00023002"/>
    </source>
</evidence>
<evidence type="ECO:0000313" key="8">
    <source>
        <dbReference type="Proteomes" id="UP000521872"/>
    </source>
</evidence>